<comment type="caution">
    <text evidence="1">The sequence shown here is derived from an EMBL/GenBank/DDBJ whole genome shotgun (WGS) entry which is preliminary data.</text>
</comment>
<reference evidence="2" key="1">
    <citation type="journal article" date="2019" name="Int. J. Syst. Evol. Microbiol.">
        <title>The Global Catalogue of Microorganisms (GCM) 10K type strain sequencing project: providing services to taxonomists for standard genome sequencing and annotation.</title>
        <authorList>
            <consortium name="The Broad Institute Genomics Platform"/>
            <consortium name="The Broad Institute Genome Sequencing Center for Infectious Disease"/>
            <person name="Wu L."/>
            <person name="Ma J."/>
        </authorList>
    </citation>
    <scope>NUCLEOTIDE SEQUENCE [LARGE SCALE GENOMIC DNA]</scope>
    <source>
        <strain evidence="2">CCUG 62221</strain>
    </source>
</reference>
<gene>
    <name evidence="1" type="ORF">ACFQ5N_01190</name>
</gene>
<dbReference type="RefSeq" id="WP_386807029.1">
    <property type="nucleotide sequence ID" value="NZ_JBHTMV010000002.1"/>
</dbReference>
<dbReference type="Proteomes" id="UP001597241">
    <property type="component" value="Unassembled WGS sequence"/>
</dbReference>
<evidence type="ECO:0000313" key="1">
    <source>
        <dbReference type="EMBL" id="MFD1292434.1"/>
    </source>
</evidence>
<organism evidence="1 2">
    <name type="scientific">Lutibacter holmesii</name>
    <dbReference type="NCBI Taxonomy" id="1137985"/>
    <lineage>
        <taxon>Bacteria</taxon>
        <taxon>Pseudomonadati</taxon>
        <taxon>Bacteroidota</taxon>
        <taxon>Flavobacteriia</taxon>
        <taxon>Flavobacteriales</taxon>
        <taxon>Flavobacteriaceae</taxon>
        <taxon>Lutibacter</taxon>
    </lineage>
</organism>
<protein>
    <submittedName>
        <fullName evidence="1">Sensor of ECF-type sigma factor</fullName>
    </submittedName>
</protein>
<sequence length="150" mass="17660">MKKTIYTLLFLLITISVFSQHKNREKIKSLKTSFITEALSLTPSEAEKFWPIYNLYNNKIKDDKMKLEFTLFRDLKNKGGIDVISNEEANELIAEATQLEKNISDNKIKMTQELSKVLPPKKIIKLYKAEKDFNRRILQEYGRRKKMQGQ</sequence>
<name>A0ABW3WJI5_9FLAO</name>
<dbReference type="EMBL" id="JBHTMV010000002">
    <property type="protein sequence ID" value="MFD1292434.1"/>
    <property type="molecule type" value="Genomic_DNA"/>
</dbReference>
<accession>A0ABW3WJI5</accession>
<evidence type="ECO:0000313" key="2">
    <source>
        <dbReference type="Proteomes" id="UP001597241"/>
    </source>
</evidence>
<keyword evidence="2" id="KW-1185">Reference proteome</keyword>
<proteinExistence type="predicted"/>